<keyword evidence="4" id="KW-1185">Reference proteome</keyword>
<dbReference type="Proteomes" id="UP000606935">
    <property type="component" value="Unassembled WGS sequence"/>
</dbReference>
<comment type="caution">
    <text evidence="3">The sequence shown here is derived from an EMBL/GenBank/DDBJ whole genome shotgun (WGS) entry which is preliminary data.</text>
</comment>
<protein>
    <recommendedName>
        <fullName evidence="2">DUF6265 domain-containing protein</fullName>
    </recommendedName>
</protein>
<proteinExistence type="predicted"/>
<accession>A0A917Z307</accession>
<keyword evidence="1" id="KW-0732">Signal</keyword>
<feature type="signal peptide" evidence="1">
    <location>
        <begin position="1"/>
        <end position="22"/>
    </location>
</feature>
<reference evidence="3" key="2">
    <citation type="submission" date="2020-09" db="EMBL/GenBank/DDBJ databases">
        <authorList>
            <person name="Sun Q."/>
            <person name="Zhou Y."/>
        </authorList>
    </citation>
    <scope>NUCLEOTIDE SEQUENCE</scope>
    <source>
        <strain evidence="3">CGMCC 1.7086</strain>
    </source>
</reference>
<feature type="domain" description="DUF6265" evidence="2">
    <location>
        <begin position="31"/>
        <end position="136"/>
    </location>
</feature>
<dbReference type="EMBL" id="BMLS01000007">
    <property type="protein sequence ID" value="GGO73719.1"/>
    <property type="molecule type" value="Genomic_DNA"/>
</dbReference>
<evidence type="ECO:0000259" key="2">
    <source>
        <dbReference type="Pfam" id="PF19780"/>
    </source>
</evidence>
<sequence>MRNTNSVLLLVIFLLPSFATFADCNDLSALHWLLGQWQQQGDDKNYQENWYQVSPHSFEGTAGSGSQNAAQREALRIVNMQGKLFYLAKVSENPLPIAFLLQHCHAGEAIFVNAGHDFPQRLHYKRVQDKLIIRVESLQGKGFSLQLHKK</sequence>
<dbReference type="InterPro" id="IPR046232">
    <property type="entry name" value="DUF6265"/>
</dbReference>
<name>A0A917Z307_9ALTE</name>
<evidence type="ECO:0000313" key="3">
    <source>
        <dbReference type="EMBL" id="GGO73719.1"/>
    </source>
</evidence>
<reference evidence="3" key="1">
    <citation type="journal article" date="2014" name="Int. J. Syst. Evol. Microbiol.">
        <title>Complete genome sequence of Corynebacterium casei LMG S-19264T (=DSM 44701T), isolated from a smear-ripened cheese.</title>
        <authorList>
            <consortium name="US DOE Joint Genome Institute (JGI-PGF)"/>
            <person name="Walter F."/>
            <person name="Albersmeier A."/>
            <person name="Kalinowski J."/>
            <person name="Ruckert C."/>
        </authorList>
    </citation>
    <scope>NUCLEOTIDE SEQUENCE</scope>
    <source>
        <strain evidence="3">CGMCC 1.7086</strain>
    </source>
</reference>
<evidence type="ECO:0000313" key="4">
    <source>
        <dbReference type="Proteomes" id="UP000606935"/>
    </source>
</evidence>
<organism evidence="3 4">
    <name type="scientific">Bowmanella pacifica</name>
    <dbReference type="NCBI Taxonomy" id="502051"/>
    <lineage>
        <taxon>Bacteria</taxon>
        <taxon>Pseudomonadati</taxon>
        <taxon>Pseudomonadota</taxon>
        <taxon>Gammaproteobacteria</taxon>
        <taxon>Alteromonadales</taxon>
        <taxon>Alteromonadaceae</taxon>
        <taxon>Bowmanella</taxon>
    </lineage>
</organism>
<dbReference type="RefSeq" id="WP_188698212.1">
    <property type="nucleotide sequence ID" value="NZ_BMLS01000007.1"/>
</dbReference>
<evidence type="ECO:0000256" key="1">
    <source>
        <dbReference type="SAM" id="SignalP"/>
    </source>
</evidence>
<dbReference type="Pfam" id="PF19780">
    <property type="entry name" value="DUF6265"/>
    <property type="match status" value="1"/>
</dbReference>
<gene>
    <name evidence="3" type="ORF">GCM10010982_34900</name>
</gene>
<dbReference type="AlphaFoldDB" id="A0A917Z307"/>
<feature type="chain" id="PRO_5037185621" description="DUF6265 domain-containing protein" evidence="1">
    <location>
        <begin position="23"/>
        <end position="150"/>
    </location>
</feature>